<accession>A0A8H6VXI3</accession>
<comment type="caution">
    <text evidence="3">The sequence shown here is derived from an EMBL/GenBank/DDBJ whole genome shotgun (WGS) entry which is preliminary data.</text>
</comment>
<keyword evidence="2" id="KW-1133">Transmembrane helix</keyword>
<reference evidence="3" key="1">
    <citation type="submission" date="2020-05" db="EMBL/GenBank/DDBJ databases">
        <title>Mycena genomes resolve the evolution of fungal bioluminescence.</title>
        <authorList>
            <person name="Tsai I.J."/>
        </authorList>
    </citation>
    <scope>NUCLEOTIDE SEQUENCE</scope>
    <source>
        <strain evidence="3">110903Hualien_Pintung</strain>
    </source>
</reference>
<dbReference type="OrthoDB" id="5427664at2759"/>
<evidence type="ECO:0000256" key="1">
    <source>
        <dbReference type="SAM" id="MobiDB-lite"/>
    </source>
</evidence>
<proteinExistence type="predicted"/>
<feature type="compositionally biased region" description="Polar residues" evidence="1">
    <location>
        <begin position="195"/>
        <end position="208"/>
    </location>
</feature>
<dbReference type="Proteomes" id="UP000613580">
    <property type="component" value="Unassembled WGS sequence"/>
</dbReference>
<feature type="transmembrane region" description="Helical" evidence="2">
    <location>
        <begin position="243"/>
        <end position="263"/>
    </location>
</feature>
<feature type="transmembrane region" description="Helical" evidence="2">
    <location>
        <begin position="20"/>
        <end position="37"/>
    </location>
</feature>
<feature type="transmembrane region" description="Helical" evidence="2">
    <location>
        <begin position="80"/>
        <end position="100"/>
    </location>
</feature>
<feature type="transmembrane region" description="Helical" evidence="2">
    <location>
        <begin position="112"/>
        <end position="130"/>
    </location>
</feature>
<keyword evidence="4" id="KW-1185">Reference proteome</keyword>
<dbReference type="AlphaFoldDB" id="A0A8H6VXI3"/>
<feature type="transmembrane region" description="Helical" evidence="2">
    <location>
        <begin position="158"/>
        <end position="179"/>
    </location>
</feature>
<feature type="transmembrane region" description="Helical" evidence="2">
    <location>
        <begin position="49"/>
        <end position="68"/>
    </location>
</feature>
<evidence type="ECO:0000313" key="3">
    <source>
        <dbReference type="EMBL" id="KAF7293808.1"/>
    </source>
</evidence>
<evidence type="ECO:0000313" key="4">
    <source>
        <dbReference type="Proteomes" id="UP000613580"/>
    </source>
</evidence>
<sequence>MSGCANGTQPIMNTDISGPGVRISFYLQTLFLSCLFARSESLDELTGALYTLLSTNTAMAVTALILGFKPQPEISFHDALIVLYLLSLSGTAVFIILPTINKFPEASKTLRYFSVIQTYAILAFMLAVLIKADGFGDFPGCNHLAVIALFRPINALHAGRILCLVLAGLFTLLYTGLLIKDHLRAVQKKRQLRKATTQLPMPADSNNAPDPGLNRQGTAPRASAKSARPVRKPEEEIDYEMPIAWDVLVQITVITILWALAVMNTELLIRWSGFAPSDSSSWQFGQVLPMFLLVQPLTDLINAFSEHGIRPLGCEPVRGAGKKRFTGNK</sequence>
<name>A0A8H6VXI3_MYCCL</name>
<protein>
    <submittedName>
        <fullName evidence="3">Uncharacterized protein</fullName>
    </submittedName>
</protein>
<keyword evidence="2" id="KW-0812">Transmembrane</keyword>
<evidence type="ECO:0000256" key="2">
    <source>
        <dbReference type="SAM" id="Phobius"/>
    </source>
</evidence>
<dbReference type="EMBL" id="JACAZE010000020">
    <property type="protein sequence ID" value="KAF7293808.1"/>
    <property type="molecule type" value="Genomic_DNA"/>
</dbReference>
<organism evidence="3 4">
    <name type="scientific">Mycena chlorophos</name>
    <name type="common">Agaric fungus</name>
    <name type="synonym">Agaricus chlorophos</name>
    <dbReference type="NCBI Taxonomy" id="658473"/>
    <lineage>
        <taxon>Eukaryota</taxon>
        <taxon>Fungi</taxon>
        <taxon>Dikarya</taxon>
        <taxon>Basidiomycota</taxon>
        <taxon>Agaricomycotina</taxon>
        <taxon>Agaricomycetes</taxon>
        <taxon>Agaricomycetidae</taxon>
        <taxon>Agaricales</taxon>
        <taxon>Marasmiineae</taxon>
        <taxon>Mycenaceae</taxon>
        <taxon>Mycena</taxon>
    </lineage>
</organism>
<feature type="region of interest" description="Disordered" evidence="1">
    <location>
        <begin position="195"/>
        <end position="231"/>
    </location>
</feature>
<keyword evidence="2" id="KW-0472">Membrane</keyword>
<gene>
    <name evidence="3" type="ORF">HMN09_01176600</name>
</gene>